<dbReference type="GO" id="GO:0016757">
    <property type="term" value="F:glycosyltransferase activity"/>
    <property type="evidence" value="ECO:0007669"/>
    <property type="project" value="InterPro"/>
</dbReference>
<sequence length="417" mass="47091">MKILLATYWTVPHLGGVWNYMVQLKENLESLGHEVDLLGYGEDNTFIHKVNKDQRIEKDKLLPLLQAKITPENYPGIYANKLVEYTEFQRYCYELGAVYLGIDQYDIIHTQDVISAACLNRVRPKETPLVATLHGSVAHEIRHQIATIHNTPNAFMARAYYDELEHLGATSAETTIVANNWLKNILTDEFGVAGDQIKVLHYGFDTESFLKRTRIPSKIVLPKDKKVIIYSGRLVPLKGVHDLLFALKDLKEKRDDWVCWIVGDGDSKEEMILQRNKLGLEDQVLFFGSRKDVPYLLANSDIYVLPSLLENQPLSVIEAQLAAKAVIVSDAGGLPEMVEHGVTGIITPAGNPARLSEHLYELLDNGRLRKTLGTNAKNWGLSHWSIKRGVKGLMDVYKDAIAKRKKVLQDEQNPQQS</sequence>
<dbReference type="InterPro" id="IPR028098">
    <property type="entry name" value="Glyco_trans_4-like_N"/>
</dbReference>
<dbReference type="Gene3D" id="3.40.50.2000">
    <property type="entry name" value="Glycogen Phosphorylase B"/>
    <property type="match status" value="2"/>
</dbReference>
<dbReference type="AlphaFoldDB" id="A0A7X2J2H4"/>
<dbReference type="PANTHER" id="PTHR45947:SF3">
    <property type="entry name" value="SULFOQUINOVOSYL TRANSFERASE SQD2"/>
    <property type="match status" value="1"/>
</dbReference>
<dbReference type="Pfam" id="PF13439">
    <property type="entry name" value="Glyco_transf_4"/>
    <property type="match status" value="1"/>
</dbReference>
<dbReference type="InterPro" id="IPR050194">
    <property type="entry name" value="Glycosyltransferase_grp1"/>
</dbReference>
<dbReference type="SUPFAM" id="SSF53756">
    <property type="entry name" value="UDP-Glycosyltransferase/glycogen phosphorylase"/>
    <property type="match status" value="1"/>
</dbReference>
<accession>A0A7X2J2H4</accession>
<dbReference type="OrthoDB" id="9815550at2"/>
<organism evidence="3 4">
    <name type="scientific">Metabacillus lacus</name>
    <dbReference type="NCBI Taxonomy" id="1983721"/>
    <lineage>
        <taxon>Bacteria</taxon>
        <taxon>Bacillati</taxon>
        <taxon>Bacillota</taxon>
        <taxon>Bacilli</taxon>
        <taxon>Bacillales</taxon>
        <taxon>Bacillaceae</taxon>
        <taxon>Metabacillus</taxon>
    </lineage>
</organism>
<dbReference type="RefSeq" id="WP_154309706.1">
    <property type="nucleotide sequence ID" value="NZ_WKKI01000072.1"/>
</dbReference>
<proteinExistence type="predicted"/>
<dbReference type="EMBL" id="WKKI01000072">
    <property type="protein sequence ID" value="MRX74252.1"/>
    <property type="molecule type" value="Genomic_DNA"/>
</dbReference>
<dbReference type="PANTHER" id="PTHR45947">
    <property type="entry name" value="SULFOQUINOVOSYL TRANSFERASE SQD2"/>
    <property type="match status" value="1"/>
</dbReference>
<evidence type="ECO:0000313" key="4">
    <source>
        <dbReference type="Proteomes" id="UP000448867"/>
    </source>
</evidence>
<reference evidence="3 4" key="1">
    <citation type="submission" date="2019-11" db="EMBL/GenBank/DDBJ databases">
        <title>Bacillus lacus genome.</title>
        <authorList>
            <person name="Allen C.J."/>
            <person name="Newman J.D."/>
        </authorList>
    </citation>
    <scope>NUCLEOTIDE SEQUENCE [LARGE SCALE GENOMIC DNA]</scope>
    <source>
        <strain evidence="3 4">KCTC 33946</strain>
    </source>
</reference>
<keyword evidence="3" id="KW-0808">Transferase</keyword>
<keyword evidence="4" id="KW-1185">Reference proteome</keyword>
<feature type="domain" description="Glycosyl transferase family 1" evidence="1">
    <location>
        <begin position="212"/>
        <end position="379"/>
    </location>
</feature>
<feature type="domain" description="Glycosyltransferase subfamily 4-like N-terminal" evidence="2">
    <location>
        <begin position="15"/>
        <end position="207"/>
    </location>
</feature>
<protein>
    <submittedName>
        <fullName evidence="3">Glycosyltransferase</fullName>
    </submittedName>
</protein>
<name>A0A7X2J2H4_9BACI</name>
<dbReference type="Proteomes" id="UP000448867">
    <property type="component" value="Unassembled WGS sequence"/>
</dbReference>
<evidence type="ECO:0000313" key="3">
    <source>
        <dbReference type="EMBL" id="MRX74252.1"/>
    </source>
</evidence>
<evidence type="ECO:0000259" key="2">
    <source>
        <dbReference type="Pfam" id="PF13439"/>
    </source>
</evidence>
<dbReference type="Pfam" id="PF00534">
    <property type="entry name" value="Glycos_transf_1"/>
    <property type="match status" value="1"/>
</dbReference>
<comment type="caution">
    <text evidence="3">The sequence shown here is derived from an EMBL/GenBank/DDBJ whole genome shotgun (WGS) entry which is preliminary data.</text>
</comment>
<evidence type="ECO:0000259" key="1">
    <source>
        <dbReference type="Pfam" id="PF00534"/>
    </source>
</evidence>
<dbReference type="CDD" id="cd03801">
    <property type="entry name" value="GT4_PimA-like"/>
    <property type="match status" value="1"/>
</dbReference>
<dbReference type="InterPro" id="IPR001296">
    <property type="entry name" value="Glyco_trans_1"/>
</dbReference>
<gene>
    <name evidence="3" type="ORF">GJU40_19205</name>
</gene>